<gene>
    <name evidence="2" type="ORF">GZ085_10875</name>
</gene>
<organism evidence="2 3">
    <name type="scientific">Sulfuriferula multivorans</name>
    <dbReference type="NCBI Taxonomy" id="1559896"/>
    <lineage>
        <taxon>Bacteria</taxon>
        <taxon>Pseudomonadati</taxon>
        <taxon>Pseudomonadota</taxon>
        <taxon>Betaproteobacteria</taxon>
        <taxon>Nitrosomonadales</taxon>
        <taxon>Sulfuricellaceae</taxon>
        <taxon>Sulfuriferula</taxon>
    </lineage>
</organism>
<dbReference type="AlphaFoldDB" id="A0A7C9TB65"/>
<accession>A0A7C9TB65</accession>
<keyword evidence="1" id="KW-1133">Transmembrane helix</keyword>
<sequence>METELNTGKHSRNFWIGNAVLTLAMLLLFFMGPLSDALGIWAAVLWMVLAAAGMGLIMSDRSEEPPAPD</sequence>
<protein>
    <submittedName>
        <fullName evidence="2">Uncharacterized protein</fullName>
    </submittedName>
</protein>
<keyword evidence="1" id="KW-0812">Transmembrane</keyword>
<comment type="caution">
    <text evidence="2">The sequence shown here is derived from an EMBL/GenBank/DDBJ whole genome shotgun (WGS) entry which is preliminary data.</text>
</comment>
<evidence type="ECO:0000256" key="1">
    <source>
        <dbReference type="SAM" id="Phobius"/>
    </source>
</evidence>
<name>A0A7C9TB65_9PROT</name>
<dbReference type="Proteomes" id="UP000483432">
    <property type="component" value="Unassembled WGS sequence"/>
</dbReference>
<reference evidence="2 3" key="1">
    <citation type="submission" date="2019-09" db="EMBL/GenBank/DDBJ databases">
        <title>H2 Metabolism Revealed by Metagenomic Analysis in Subglacial Sediment of East Antarctica.</title>
        <authorList>
            <person name="Yang Z."/>
            <person name="Zhang Y."/>
            <person name="Lv Y."/>
            <person name="Yan W."/>
            <person name="Xiao X."/>
            <person name="Sun B."/>
            <person name="Ma H."/>
        </authorList>
    </citation>
    <scope>NUCLEOTIDE SEQUENCE [LARGE SCALE GENOMIC DNA]</scope>
    <source>
        <strain evidence="2">Bin2_2</strain>
    </source>
</reference>
<evidence type="ECO:0000313" key="2">
    <source>
        <dbReference type="EMBL" id="NDP48865.1"/>
    </source>
</evidence>
<proteinExistence type="predicted"/>
<feature type="transmembrane region" description="Helical" evidence="1">
    <location>
        <begin position="12"/>
        <end position="32"/>
    </location>
</feature>
<dbReference type="EMBL" id="JAAFGW010000172">
    <property type="protein sequence ID" value="NDP48865.1"/>
    <property type="molecule type" value="Genomic_DNA"/>
</dbReference>
<feature type="transmembrane region" description="Helical" evidence="1">
    <location>
        <begin position="38"/>
        <end position="57"/>
    </location>
</feature>
<evidence type="ECO:0000313" key="3">
    <source>
        <dbReference type="Proteomes" id="UP000483432"/>
    </source>
</evidence>
<keyword evidence="1" id="KW-0472">Membrane</keyword>